<dbReference type="AlphaFoldDB" id="A0AAV6MG38"/>
<dbReference type="InterPro" id="IPR005027">
    <property type="entry name" value="Glyco_trans_43"/>
</dbReference>
<evidence type="ECO:0000256" key="8">
    <source>
        <dbReference type="ARBA" id="ARBA00023034"/>
    </source>
</evidence>
<feature type="site" description="Interaction with galactose moiety of substrate glycoprotein" evidence="12">
    <location>
        <position position="228"/>
    </location>
</feature>
<dbReference type="Proteomes" id="UP000685013">
    <property type="component" value="Chromosome 14"/>
</dbReference>
<dbReference type="PANTHER" id="PTHR10896:SF59">
    <property type="entry name" value="BETA-1,4-XYLOSYLTRANSFERASE IRX9"/>
    <property type="match status" value="1"/>
</dbReference>
<evidence type="ECO:0000256" key="2">
    <source>
        <dbReference type="ARBA" id="ARBA00007706"/>
    </source>
</evidence>
<comment type="function">
    <text evidence="13">Involved in the synthesis of glucuronoxylan hemicellulose in secondary cell walls.</text>
</comment>
<evidence type="ECO:0000256" key="5">
    <source>
        <dbReference type="ARBA" id="ARBA00022692"/>
    </source>
</evidence>
<reference evidence="15 16" key="1">
    <citation type="journal article" date="2021" name="Hortic Res">
        <title>The domestication of Cucurbita argyrosperma as revealed by the genome of its wild relative.</title>
        <authorList>
            <person name="Barrera-Redondo J."/>
            <person name="Sanchez-de la Vega G."/>
            <person name="Aguirre-Liguori J.A."/>
            <person name="Castellanos-Morales G."/>
            <person name="Gutierrez-Guerrero Y.T."/>
            <person name="Aguirre-Dugua X."/>
            <person name="Aguirre-Planter E."/>
            <person name="Tenaillon M.I."/>
            <person name="Lira-Saade R."/>
            <person name="Eguiarte L.E."/>
        </authorList>
    </citation>
    <scope>NUCLEOTIDE SEQUENCE [LARGE SCALE GENOMIC DNA]</scope>
    <source>
        <strain evidence="15">JBR-2021</strain>
    </source>
</reference>
<dbReference type="PANTHER" id="PTHR10896">
    <property type="entry name" value="GALACTOSYLGALACTOSYLXYLOSYLPROTEIN 3-BETA-GLUCURONOSYLTRANSFERASE BETA-1,3-GLUCURONYLTRANSFERASE"/>
    <property type="match status" value="1"/>
</dbReference>
<evidence type="ECO:0000313" key="16">
    <source>
        <dbReference type="Proteomes" id="UP000685013"/>
    </source>
</evidence>
<dbReference type="GO" id="GO:0015018">
    <property type="term" value="F:galactosylgalactosylxylosylprotein 3-beta-glucuronosyltransferase activity"/>
    <property type="evidence" value="ECO:0007669"/>
    <property type="project" value="InterPro"/>
</dbReference>
<evidence type="ECO:0000256" key="13">
    <source>
        <dbReference type="RuleBase" id="RU363127"/>
    </source>
</evidence>
<evidence type="ECO:0000256" key="1">
    <source>
        <dbReference type="ARBA" id="ARBA00004323"/>
    </source>
</evidence>
<dbReference type="GO" id="GO:0042285">
    <property type="term" value="F:xylosyltransferase activity"/>
    <property type="evidence" value="ECO:0007669"/>
    <property type="project" value="TreeGrafter"/>
</dbReference>
<protein>
    <recommendedName>
        <fullName evidence="13">Glycosyltransferases</fullName>
        <ecNumber evidence="13">2.4.-.-</ecNumber>
    </recommendedName>
</protein>
<dbReference type="EMBL" id="JAGKQH010000014">
    <property type="protein sequence ID" value="KAG6580591.1"/>
    <property type="molecule type" value="Genomic_DNA"/>
</dbReference>
<keyword evidence="6 13" id="KW-0735">Signal-anchor</keyword>
<sequence>MGSTERPKKRAQLCKKAILHFSLCFIMGFFTGFAPSAKSSISSAPSNRTELLPPPISAQRTSNFSRNVLAEPPPARKTEEKNRKEEPEMEPRRQIIIVTPTSSRDRLREVGLRRLANTIRLIGQPLLWIVVEAKSESSNLAEIMRKTGIMYRHLVFKENFTDSEAEMNHQRNVALKHIEHHRLSGIVHFAGLSNFYDLRFFDELREIEVFGTWPMAVVTANKKKVVIEGPVCDSSQVIGWHLKKMSNQIQNPKPQIHISSFAFNSSILWDPERWGRTSSVQDTSQKSVNFVKQVVLEDEAKLTGIPSGDCSKIMLWNLRSFTKTPPPIQQLPPVHEKEDFGFRTVSEWVSPSLPESAAAPLSPRRSLLADPAGHRLSGCRLIFSDSKEGLINCPCPMAGNVASQDLRKHALEALERRCAAAKVELLQQQKKTGSTEKLKKEFKGKATLNDSSSTVVSGNQYDSSILLPSEGKPSNKDVNESDPIYFTLSAAVNENLMSTNMDVSSNRGRVVDKICHELRTSGYIKRSRELKVDAWILLDNFVPKRAGMIGSRKRALQSNSKRSKRHMSMKQHKKCGTFDLPSDFHKFEIFWPMHDMWKSYMKQRLCHVGPDTLARNLLVADLHGAMILVVECKIPAFTGISGIMIRETAETFGIFTKDEKFRVVPKKSSVFIFQWDCWKITLLGDKLSSRIPSLPSKN</sequence>
<dbReference type="GO" id="GO:0010417">
    <property type="term" value="P:glucuronoxylan biosynthetic process"/>
    <property type="evidence" value="ECO:0007669"/>
    <property type="project" value="TreeGrafter"/>
</dbReference>
<comment type="similarity">
    <text evidence="2 13">Belongs to the glycosyltransferase 43 family.</text>
</comment>
<evidence type="ECO:0000256" key="11">
    <source>
        <dbReference type="ARBA" id="ARBA00023316"/>
    </source>
</evidence>
<feature type="transmembrane region" description="Helical" evidence="13">
    <location>
        <begin position="17"/>
        <end position="37"/>
    </location>
</feature>
<dbReference type="GO" id="GO:0001682">
    <property type="term" value="P:tRNA 5'-leader removal"/>
    <property type="evidence" value="ECO:0007669"/>
    <property type="project" value="InterPro"/>
</dbReference>
<gene>
    <name evidence="15" type="primary">IRX9</name>
    <name evidence="15" type="ORF">SDJN03_20593</name>
</gene>
<evidence type="ECO:0000256" key="3">
    <source>
        <dbReference type="ARBA" id="ARBA00022676"/>
    </source>
</evidence>
<dbReference type="EC" id="2.4.-.-" evidence="13"/>
<dbReference type="GO" id="GO:0009834">
    <property type="term" value="P:plant-type secondary cell wall biogenesis"/>
    <property type="evidence" value="ECO:0007669"/>
    <property type="project" value="TreeGrafter"/>
</dbReference>
<proteinExistence type="inferred from homology"/>
<evidence type="ECO:0000256" key="9">
    <source>
        <dbReference type="ARBA" id="ARBA00023136"/>
    </source>
</evidence>
<dbReference type="CDD" id="cd00218">
    <property type="entry name" value="GlcAT-I"/>
    <property type="match status" value="1"/>
</dbReference>
<evidence type="ECO:0000313" key="15">
    <source>
        <dbReference type="EMBL" id="KAG6580591.1"/>
    </source>
</evidence>
<keyword evidence="9 13" id="KW-0472">Membrane</keyword>
<name>A0AAV6MG38_9ROSI</name>
<evidence type="ECO:0000256" key="7">
    <source>
        <dbReference type="ARBA" id="ARBA00022989"/>
    </source>
</evidence>
<dbReference type="GO" id="GO:0071555">
    <property type="term" value="P:cell wall organization"/>
    <property type="evidence" value="ECO:0007669"/>
    <property type="project" value="UniProtKB-KW"/>
</dbReference>
<feature type="region of interest" description="Disordered" evidence="14">
    <location>
        <begin position="41"/>
        <end position="90"/>
    </location>
</feature>
<dbReference type="FunFam" id="3.90.550.10:FF:000084">
    <property type="entry name" value="Glycosyltransferases"/>
    <property type="match status" value="1"/>
</dbReference>
<keyword evidence="16" id="KW-1185">Reference proteome</keyword>
<dbReference type="SMART" id="SM00538">
    <property type="entry name" value="POP4"/>
    <property type="match status" value="1"/>
</dbReference>
<dbReference type="Pfam" id="PF03360">
    <property type="entry name" value="Glyco_transf_43"/>
    <property type="match status" value="1"/>
</dbReference>
<keyword evidence="3" id="KW-0328">Glycosyltransferase</keyword>
<evidence type="ECO:0000256" key="10">
    <source>
        <dbReference type="ARBA" id="ARBA00023180"/>
    </source>
</evidence>
<dbReference type="GO" id="GO:0003723">
    <property type="term" value="F:RNA binding"/>
    <property type="evidence" value="ECO:0007669"/>
    <property type="project" value="InterPro"/>
</dbReference>
<feature type="non-terminal residue" evidence="15">
    <location>
        <position position="1"/>
    </location>
</feature>
<dbReference type="InterPro" id="IPR002730">
    <property type="entry name" value="Rpp29/RNP1"/>
</dbReference>
<accession>A0AAV6MG38</accession>
<keyword evidence="8 13" id="KW-0333">Golgi apparatus</keyword>
<dbReference type="Pfam" id="PF01868">
    <property type="entry name" value="RNase_P-MRP_p29"/>
    <property type="match status" value="1"/>
</dbReference>
<keyword evidence="7 13" id="KW-1133">Transmembrane helix</keyword>
<evidence type="ECO:0000256" key="12">
    <source>
        <dbReference type="PIRSR" id="PIRSR605027-4"/>
    </source>
</evidence>
<keyword evidence="11 13" id="KW-0961">Cell wall biogenesis/degradation</keyword>
<dbReference type="GO" id="GO:0030677">
    <property type="term" value="C:ribonuclease P complex"/>
    <property type="evidence" value="ECO:0007669"/>
    <property type="project" value="InterPro"/>
</dbReference>
<organism evidence="15 16">
    <name type="scientific">Cucurbita argyrosperma subsp. sororia</name>
    <dbReference type="NCBI Taxonomy" id="37648"/>
    <lineage>
        <taxon>Eukaryota</taxon>
        <taxon>Viridiplantae</taxon>
        <taxon>Streptophyta</taxon>
        <taxon>Embryophyta</taxon>
        <taxon>Tracheophyta</taxon>
        <taxon>Spermatophyta</taxon>
        <taxon>Magnoliopsida</taxon>
        <taxon>eudicotyledons</taxon>
        <taxon>Gunneridae</taxon>
        <taxon>Pentapetalae</taxon>
        <taxon>rosids</taxon>
        <taxon>fabids</taxon>
        <taxon>Cucurbitales</taxon>
        <taxon>Cucurbitaceae</taxon>
        <taxon>Cucurbiteae</taxon>
        <taxon>Cucurbita</taxon>
    </lineage>
</organism>
<keyword evidence="5 13" id="KW-0812">Transmembrane</keyword>
<feature type="compositionally biased region" description="Basic and acidic residues" evidence="14">
    <location>
        <begin position="74"/>
        <end position="90"/>
    </location>
</feature>
<comment type="subcellular location">
    <subcellularLocation>
        <location evidence="1 13">Golgi apparatus membrane</location>
        <topology evidence="1 13">Single-pass type II membrane protein</topology>
    </subcellularLocation>
</comment>
<dbReference type="GO" id="GO:0000139">
    <property type="term" value="C:Golgi membrane"/>
    <property type="evidence" value="ECO:0007669"/>
    <property type="project" value="UniProtKB-SubCell"/>
</dbReference>
<comment type="caution">
    <text evidence="15">The sequence shown here is derived from an EMBL/GenBank/DDBJ whole genome shotgun (WGS) entry which is preliminary data.</text>
</comment>
<keyword evidence="4 13" id="KW-0808">Transferase</keyword>
<evidence type="ECO:0000256" key="6">
    <source>
        <dbReference type="ARBA" id="ARBA00022968"/>
    </source>
</evidence>
<evidence type="ECO:0000256" key="14">
    <source>
        <dbReference type="SAM" id="MobiDB-lite"/>
    </source>
</evidence>
<keyword evidence="10" id="KW-0325">Glycoprotein</keyword>
<evidence type="ECO:0000256" key="4">
    <source>
        <dbReference type="ARBA" id="ARBA00022679"/>
    </source>
</evidence>